<feature type="transmembrane region" description="Helical" evidence="10">
    <location>
        <begin position="225"/>
        <end position="246"/>
    </location>
</feature>
<feature type="transmembrane region" description="Helical" evidence="10">
    <location>
        <begin position="118"/>
        <end position="144"/>
    </location>
</feature>
<evidence type="ECO:0000313" key="13">
    <source>
        <dbReference type="EMBL" id="MBM9618189.1"/>
    </source>
</evidence>
<evidence type="ECO:0000256" key="2">
    <source>
        <dbReference type="ARBA" id="ARBA00012438"/>
    </source>
</evidence>
<feature type="transmembrane region" description="Helical" evidence="10">
    <location>
        <begin position="200"/>
        <end position="219"/>
    </location>
</feature>
<feature type="domain" description="Histidine kinase/HSP90-like ATPase" evidence="11">
    <location>
        <begin position="379"/>
        <end position="491"/>
    </location>
</feature>
<reference evidence="13 14" key="1">
    <citation type="journal article" date="2016" name="Arch. Microbiol.">
        <title>Streptomyces zhihengii sp. nov., isolated from rhizospheric soil of Psammosilene tunicoides.</title>
        <authorList>
            <person name="Huang M.J."/>
            <person name="Fei J.J."/>
            <person name="Salam N."/>
            <person name="Kim C.J."/>
            <person name="Hozzein W.N."/>
            <person name="Xiao M."/>
            <person name="Huang H.Q."/>
            <person name="Li W.J."/>
        </authorList>
    </citation>
    <scope>NUCLEOTIDE SEQUENCE [LARGE SCALE GENOMIC DNA]</scope>
    <source>
        <strain evidence="13 14">YIM T102</strain>
    </source>
</reference>
<evidence type="ECO:0000256" key="9">
    <source>
        <dbReference type="SAM" id="MobiDB-lite"/>
    </source>
</evidence>
<evidence type="ECO:0000256" key="5">
    <source>
        <dbReference type="ARBA" id="ARBA00022741"/>
    </source>
</evidence>
<evidence type="ECO:0000256" key="10">
    <source>
        <dbReference type="SAM" id="Phobius"/>
    </source>
</evidence>
<dbReference type="RefSeq" id="WP_205372487.1">
    <property type="nucleotide sequence ID" value="NZ_JAFEJA010000001.1"/>
</dbReference>
<gene>
    <name evidence="13" type="ORF">JE024_05425</name>
</gene>
<dbReference type="EMBL" id="JAFEJA010000001">
    <property type="protein sequence ID" value="MBM9618189.1"/>
    <property type="molecule type" value="Genomic_DNA"/>
</dbReference>
<keyword evidence="6 13" id="KW-0418">Kinase</keyword>
<keyword evidence="14" id="KW-1185">Reference proteome</keyword>
<evidence type="ECO:0000256" key="3">
    <source>
        <dbReference type="ARBA" id="ARBA00022553"/>
    </source>
</evidence>
<keyword evidence="10" id="KW-0472">Membrane</keyword>
<accession>A0ABS2UKX1</accession>
<keyword evidence="3" id="KW-0597">Phosphoprotein</keyword>
<dbReference type="InterPro" id="IPR050482">
    <property type="entry name" value="Sensor_HK_TwoCompSys"/>
</dbReference>
<dbReference type="PANTHER" id="PTHR24421">
    <property type="entry name" value="NITRATE/NITRITE SENSOR PROTEIN NARX-RELATED"/>
    <property type="match status" value="1"/>
</dbReference>
<keyword evidence="7" id="KW-0067">ATP-binding</keyword>
<proteinExistence type="predicted"/>
<keyword evidence="10" id="KW-1133">Transmembrane helix</keyword>
<dbReference type="SUPFAM" id="SSF55874">
    <property type="entry name" value="ATPase domain of HSP90 chaperone/DNA topoisomerase II/histidine kinase"/>
    <property type="match status" value="1"/>
</dbReference>
<evidence type="ECO:0000259" key="11">
    <source>
        <dbReference type="Pfam" id="PF02518"/>
    </source>
</evidence>
<feature type="domain" description="Signal transduction histidine kinase subgroup 3 dimerisation and phosphoacceptor" evidence="12">
    <location>
        <begin position="268"/>
        <end position="333"/>
    </location>
</feature>
<evidence type="ECO:0000256" key="1">
    <source>
        <dbReference type="ARBA" id="ARBA00000085"/>
    </source>
</evidence>
<dbReference type="PANTHER" id="PTHR24421:SF10">
    <property type="entry name" value="NITRATE_NITRITE SENSOR PROTEIN NARQ"/>
    <property type="match status" value="1"/>
</dbReference>
<dbReference type="Gene3D" id="3.30.565.10">
    <property type="entry name" value="Histidine kinase-like ATPase, C-terminal domain"/>
    <property type="match status" value="1"/>
</dbReference>
<evidence type="ECO:0000259" key="12">
    <source>
        <dbReference type="Pfam" id="PF07730"/>
    </source>
</evidence>
<dbReference type="InterPro" id="IPR003594">
    <property type="entry name" value="HATPase_dom"/>
</dbReference>
<feature type="compositionally biased region" description="Low complexity" evidence="9">
    <location>
        <begin position="428"/>
        <end position="437"/>
    </location>
</feature>
<evidence type="ECO:0000256" key="4">
    <source>
        <dbReference type="ARBA" id="ARBA00022679"/>
    </source>
</evidence>
<dbReference type="Proteomes" id="UP000664109">
    <property type="component" value="Unassembled WGS sequence"/>
</dbReference>
<dbReference type="InterPro" id="IPR036890">
    <property type="entry name" value="HATPase_C_sf"/>
</dbReference>
<dbReference type="Pfam" id="PF02518">
    <property type="entry name" value="HATPase_c"/>
    <property type="match status" value="1"/>
</dbReference>
<evidence type="ECO:0000313" key="14">
    <source>
        <dbReference type="Proteomes" id="UP000664109"/>
    </source>
</evidence>
<dbReference type="InterPro" id="IPR011712">
    <property type="entry name" value="Sig_transdc_His_kin_sub3_dim/P"/>
</dbReference>
<name>A0ABS2UKX1_9ACTN</name>
<dbReference type="Gene3D" id="1.20.5.1930">
    <property type="match status" value="1"/>
</dbReference>
<feature type="region of interest" description="Disordered" evidence="9">
    <location>
        <begin position="418"/>
        <end position="457"/>
    </location>
</feature>
<protein>
    <recommendedName>
        <fullName evidence="2">histidine kinase</fullName>
        <ecNumber evidence="2">2.7.13.3</ecNumber>
    </recommendedName>
</protein>
<evidence type="ECO:0000256" key="7">
    <source>
        <dbReference type="ARBA" id="ARBA00022840"/>
    </source>
</evidence>
<comment type="catalytic activity">
    <reaction evidence="1">
        <text>ATP + protein L-histidine = ADP + protein N-phospho-L-histidine.</text>
        <dbReference type="EC" id="2.7.13.3"/>
    </reaction>
</comment>
<feature type="transmembrane region" description="Helical" evidence="10">
    <location>
        <begin position="173"/>
        <end position="193"/>
    </location>
</feature>
<keyword evidence="5" id="KW-0547">Nucleotide-binding</keyword>
<keyword evidence="4" id="KW-0808">Transferase</keyword>
<comment type="caution">
    <text evidence="13">The sequence shown here is derived from an EMBL/GenBank/DDBJ whole genome shotgun (WGS) entry which is preliminary data.</text>
</comment>
<keyword evidence="10" id="KW-0812">Transmembrane</keyword>
<feature type="compositionally biased region" description="Basic and acidic residues" evidence="9">
    <location>
        <begin position="418"/>
        <end position="427"/>
    </location>
</feature>
<dbReference type="GO" id="GO:0016301">
    <property type="term" value="F:kinase activity"/>
    <property type="evidence" value="ECO:0007669"/>
    <property type="project" value="UniProtKB-KW"/>
</dbReference>
<feature type="compositionally biased region" description="Gly residues" evidence="9">
    <location>
        <begin position="40"/>
        <end position="50"/>
    </location>
</feature>
<organism evidence="13 14">
    <name type="scientific">Streptomyces zhihengii</name>
    <dbReference type="NCBI Taxonomy" id="1818004"/>
    <lineage>
        <taxon>Bacteria</taxon>
        <taxon>Bacillati</taxon>
        <taxon>Actinomycetota</taxon>
        <taxon>Actinomycetes</taxon>
        <taxon>Kitasatosporales</taxon>
        <taxon>Streptomycetaceae</taxon>
        <taxon>Streptomyces</taxon>
    </lineage>
</organism>
<feature type="region of interest" description="Disordered" evidence="9">
    <location>
        <begin position="25"/>
        <end position="62"/>
    </location>
</feature>
<dbReference type="Pfam" id="PF07730">
    <property type="entry name" value="HisKA_3"/>
    <property type="match status" value="1"/>
</dbReference>
<dbReference type="CDD" id="cd16917">
    <property type="entry name" value="HATPase_UhpB-NarQ-NarX-like"/>
    <property type="match status" value="1"/>
</dbReference>
<evidence type="ECO:0000256" key="8">
    <source>
        <dbReference type="ARBA" id="ARBA00023012"/>
    </source>
</evidence>
<sequence length="495" mass="51813">MTAPQPGRRTVRAWWRRVPVSAVRPARPGAAATRSDEDGGAVGARHGGAGTESTPARPPRRLPGAARTVAAWCAALAYPVLLHTAVLNEGEPTGTRLALPALLAVLPVALLRRRPLVTLALVLAGTFAATVTAASVLAAGAGFADPGYAGPGHTGPGHTGPPGARQLGAEGNAWQIAALQAVVIDAALVYLAATRRARTVVAAACAALTVQVGAASYHRSGSDRFVSAVLMFVLAVAIAWLAGLMIRERREHARTVGEQAARQAVTEERLRIARELHDMVAHSIGVIAIQAGVGRRVVDTRPAAARDALAAIESTSRETLAGLRRMLGGLRRADPDESPRDPAPGLGDLERLLAGFREAGLEVAVRWRGERRALPPDVELSAYRIVQEAVTNVVRHAGTRRCDLVVDYGTDRLAVEITDDGPRDAPGRPDAPARTGPHGTRGPDGRREALPAGSGYGITGMRERAALLDGRLTAGPRPEGGFRVAAWLPLPEGAR</sequence>
<evidence type="ECO:0000256" key="6">
    <source>
        <dbReference type="ARBA" id="ARBA00022777"/>
    </source>
</evidence>
<keyword evidence="8" id="KW-0902">Two-component regulatory system</keyword>
<dbReference type="EC" id="2.7.13.3" evidence="2"/>